<dbReference type="Gene3D" id="2.40.50.140">
    <property type="entry name" value="Nucleic acid-binding proteins"/>
    <property type="match status" value="1"/>
</dbReference>
<feature type="region of interest" description="Disordered" evidence="1">
    <location>
        <begin position="26"/>
        <end position="46"/>
    </location>
</feature>
<evidence type="ECO:0000256" key="1">
    <source>
        <dbReference type="SAM" id="MobiDB-lite"/>
    </source>
</evidence>
<name>A0ABU5PLW8_9BACL</name>
<sequence>MSYPAAITWQGLGEDMEEVYSRIGPSLGYSPRSELPPKNKAKTSRKKGRIKFINAEKGYGFISIYGADDLHFSVPDGAKLMRGDRVTFEVGEDARGRLTAKNVRLAR</sequence>
<dbReference type="InterPro" id="IPR002059">
    <property type="entry name" value="CSP_DNA-bd"/>
</dbReference>
<dbReference type="InterPro" id="IPR012340">
    <property type="entry name" value="NA-bd_OB-fold"/>
</dbReference>
<dbReference type="RefSeq" id="WP_323077639.1">
    <property type="nucleotide sequence ID" value="NZ_CBCSKM010000008.1"/>
</dbReference>
<feature type="domain" description="CSD" evidence="2">
    <location>
        <begin position="45"/>
        <end position="105"/>
    </location>
</feature>
<organism evidence="3 4">
    <name type="scientific">Paenibacillus phoenicis</name>
    <dbReference type="NCBI Taxonomy" id="554117"/>
    <lineage>
        <taxon>Bacteria</taxon>
        <taxon>Bacillati</taxon>
        <taxon>Bacillota</taxon>
        <taxon>Bacilli</taxon>
        <taxon>Bacillales</taxon>
        <taxon>Paenibacillaceae</taxon>
        <taxon>Paenibacillus</taxon>
    </lineage>
</organism>
<gene>
    <name evidence="3" type="ORF">U9M73_13205</name>
</gene>
<dbReference type="InterPro" id="IPR011129">
    <property type="entry name" value="CSD"/>
</dbReference>
<dbReference type="EMBL" id="JAYERP010000001">
    <property type="protein sequence ID" value="MEA3570943.1"/>
    <property type="molecule type" value="Genomic_DNA"/>
</dbReference>
<evidence type="ECO:0000313" key="3">
    <source>
        <dbReference type="EMBL" id="MEA3570943.1"/>
    </source>
</evidence>
<dbReference type="Pfam" id="PF00313">
    <property type="entry name" value="CSD"/>
    <property type="match status" value="1"/>
</dbReference>
<reference evidence="3 4" key="1">
    <citation type="submission" date="2023-12" db="EMBL/GenBank/DDBJ databases">
        <title>Whole genome sequencing of Paenibacillus phoenicis isolated from the Phoenix Mars Lander spacecraft assembly facility.</title>
        <authorList>
            <person name="Garcia A."/>
            <person name="Venkateswaran K."/>
        </authorList>
    </citation>
    <scope>NUCLEOTIDE SEQUENCE [LARGE SCALE GENOMIC DNA]</scope>
    <source>
        <strain evidence="3 4">3PO2SA</strain>
    </source>
</reference>
<dbReference type="SUPFAM" id="SSF50249">
    <property type="entry name" value="Nucleic acid-binding proteins"/>
    <property type="match status" value="1"/>
</dbReference>
<protein>
    <submittedName>
        <fullName evidence="3">Cold shock domain-containing protein</fullName>
    </submittedName>
</protein>
<keyword evidence="4" id="KW-1185">Reference proteome</keyword>
<dbReference type="SMART" id="SM00357">
    <property type="entry name" value="CSP"/>
    <property type="match status" value="1"/>
</dbReference>
<proteinExistence type="predicted"/>
<dbReference type="Proteomes" id="UP001292216">
    <property type="component" value="Unassembled WGS sequence"/>
</dbReference>
<dbReference type="PROSITE" id="PS51857">
    <property type="entry name" value="CSD_2"/>
    <property type="match status" value="1"/>
</dbReference>
<evidence type="ECO:0000259" key="2">
    <source>
        <dbReference type="PROSITE" id="PS51857"/>
    </source>
</evidence>
<evidence type="ECO:0000313" key="4">
    <source>
        <dbReference type="Proteomes" id="UP001292216"/>
    </source>
</evidence>
<comment type="caution">
    <text evidence="3">The sequence shown here is derived from an EMBL/GenBank/DDBJ whole genome shotgun (WGS) entry which is preliminary data.</text>
</comment>
<accession>A0ABU5PLW8</accession>